<dbReference type="Pfam" id="PF12254">
    <property type="entry name" value="DNA_pol_alpha_N"/>
    <property type="match status" value="1"/>
</dbReference>
<comment type="subcellular location">
    <subcellularLocation>
        <location evidence="1">Nucleus</location>
    </subcellularLocation>
</comment>
<evidence type="ECO:0000259" key="15">
    <source>
        <dbReference type="Pfam" id="PF03104"/>
    </source>
</evidence>
<feature type="region of interest" description="Disordered" evidence="13">
    <location>
        <begin position="27"/>
        <end position="287"/>
    </location>
</feature>
<dbReference type="InterPro" id="IPR045846">
    <property type="entry name" value="POLBc_alpha"/>
</dbReference>
<dbReference type="GO" id="GO:1902975">
    <property type="term" value="P:mitotic DNA replication initiation"/>
    <property type="evidence" value="ECO:0007669"/>
    <property type="project" value="InterPro"/>
</dbReference>
<evidence type="ECO:0000313" key="19">
    <source>
        <dbReference type="Proteomes" id="UP001150538"/>
    </source>
</evidence>
<dbReference type="InterPro" id="IPR024647">
    <property type="entry name" value="DNA_pol_a_cat_su_N"/>
</dbReference>
<dbReference type="InterPro" id="IPR006134">
    <property type="entry name" value="DNA-dir_DNA_pol_B_multi_dom"/>
</dbReference>
<evidence type="ECO:0000259" key="17">
    <source>
        <dbReference type="Pfam" id="PF12254"/>
    </source>
</evidence>
<dbReference type="CDD" id="cd05532">
    <property type="entry name" value="POLBc_alpha"/>
    <property type="match status" value="1"/>
</dbReference>
<dbReference type="GO" id="GO:0006272">
    <property type="term" value="P:leading strand elongation"/>
    <property type="evidence" value="ECO:0007669"/>
    <property type="project" value="TreeGrafter"/>
</dbReference>
<feature type="region of interest" description="Disordered" evidence="13">
    <location>
        <begin position="1214"/>
        <end position="1238"/>
    </location>
</feature>
<reference evidence="18" key="1">
    <citation type="submission" date="2022-07" db="EMBL/GenBank/DDBJ databases">
        <title>Phylogenomic reconstructions and comparative analyses of Kickxellomycotina fungi.</title>
        <authorList>
            <person name="Reynolds N.K."/>
            <person name="Stajich J.E."/>
            <person name="Barry K."/>
            <person name="Grigoriev I.V."/>
            <person name="Crous P."/>
            <person name="Smith M.E."/>
        </authorList>
    </citation>
    <scope>NUCLEOTIDE SEQUENCE</scope>
    <source>
        <strain evidence="18">NBRC 100468</strain>
    </source>
</reference>
<dbReference type="GO" id="GO:0008270">
    <property type="term" value="F:zinc ion binding"/>
    <property type="evidence" value="ECO:0007669"/>
    <property type="project" value="UniProtKB-KW"/>
</dbReference>
<dbReference type="InterPro" id="IPR023211">
    <property type="entry name" value="DNA_pol_palm_dom_sf"/>
</dbReference>
<dbReference type="InterPro" id="IPR043502">
    <property type="entry name" value="DNA/RNA_pol_sf"/>
</dbReference>
<dbReference type="InterPro" id="IPR012337">
    <property type="entry name" value="RNaseH-like_sf"/>
</dbReference>
<dbReference type="Pfam" id="PF00136">
    <property type="entry name" value="DNA_pol_B"/>
    <property type="match status" value="1"/>
</dbReference>
<evidence type="ECO:0000256" key="8">
    <source>
        <dbReference type="ARBA" id="ARBA00022833"/>
    </source>
</evidence>
<dbReference type="PANTHER" id="PTHR45861">
    <property type="entry name" value="DNA POLYMERASE ALPHA CATALYTIC SUBUNIT"/>
    <property type="match status" value="1"/>
</dbReference>
<dbReference type="GO" id="GO:0003682">
    <property type="term" value="F:chromatin binding"/>
    <property type="evidence" value="ECO:0007669"/>
    <property type="project" value="TreeGrafter"/>
</dbReference>
<evidence type="ECO:0000256" key="4">
    <source>
        <dbReference type="ARBA" id="ARBA00022695"/>
    </source>
</evidence>
<keyword evidence="11" id="KW-0539">Nucleus</keyword>
<dbReference type="Proteomes" id="UP001150538">
    <property type="component" value="Unassembled WGS sequence"/>
</dbReference>
<feature type="compositionally biased region" description="Polar residues" evidence="13">
    <location>
        <begin position="186"/>
        <end position="200"/>
    </location>
</feature>
<proteinExistence type="inferred from homology"/>
<dbReference type="GO" id="GO:0005658">
    <property type="term" value="C:alpha DNA polymerase:primase complex"/>
    <property type="evidence" value="ECO:0007669"/>
    <property type="project" value="UniProtKB-ARBA"/>
</dbReference>
<evidence type="ECO:0000256" key="1">
    <source>
        <dbReference type="ARBA" id="ARBA00004123"/>
    </source>
</evidence>
<keyword evidence="5 12" id="KW-0235">DNA replication</keyword>
<feature type="compositionally biased region" description="Polar residues" evidence="13">
    <location>
        <begin position="236"/>
        <end position="249"/>
    </location>
</feature>
<feature type="region of interest" description="Disordered" evidence="13">
    <location>
        <begin position="444"/>
        <end position="466"/>
    </location>
</feature>
<dbReference type="Gene3D" id="1.10.3200.20">
    <property type="entry name" value="DNA Polymerase alpha, zinc finger"/>
    <property type="match status" value="1"/>
</dbReference>
<dbReference type="GO" id="GO:0003887">
    <property type="term" value="F:DNA-directed DNA polymerase activity"/>
    <property type="evidence" value="ECO:0007669"/>
    <property type="project" value="UniProtKB-KW"/>
</dbReference>
<feature type="compositionally biased region" description="Polar residues" evidence="13">
    <location>
        <begin position="99"/>
        <end position="109"/>
    </location>
</feature>
<dbReference type="NCBIfam" id="TIGR00592">
    <property type="entry name" value="pol2"/>
    <property type="match status" value="2"/>
</dbReference>
<dbReference type="Gene3D" id="2.40.50.730">
    <property type="match status" value="1"/>
</dbReference>
<feature type="region of interest" description="Disordered" evidence="13">
    <location>
        <begin position="897"/>
        <end position="928"/>
    </location>
</feature>
<evidence type="ECO:0000256" key="6">
    <source>
        <dbReference type="ARBA" id="ARBA00022723"/>
    </source>
</evidence>
<keyword evidence="6" id="KW-0479">Metal-binding</keyword>
<evidence type="ECO:0000256" key="11">
    <source>
        <dbReference type="ARBA" id="ARBA00023242"/>
    </source>
</evidence>
<feature type="compositionally biased region" description="Low complexity" evidence="13">
    <location>
        <begin position="444"/>
        <end position="461"/>
    </location>
</feature>
<evidence type="ECO:0000259" key="16">
    <source>
        <dbReference type="Pfam" id="PF08996"/>
    </source>
</evidence>
<dbReference type="InterPro" id="IPR042087">
    <property type="entry name" value="DNA_pol_B_thumb"/>
</dbReference>
<comment type="caution">
    <text evidence="18">The sequence shown here is derived from an EMBL/GenBank/DDBJ whole genome shotgun (WGS) entry which is preliminary data.</text>
</comment>
<dbReference type="PRINTS" id="PR00106">
    <property type="entry name" value="DNAPOLB"/>
</dbReference>
<feature type="domain" description="DNA-directed DNA polymerase family B exonuclease" evidence="15">
    <location>
        <begin position="530"/>
        <end position="794"/>
    </location>
</feature>
<accession>A0A9W8A0P2</accession>
<name>A0A9W8A0P2_9FUNG</name>
<feature type="region of interest" description="Disordered" evidence="13">
    <location>
        <begin position="302"/>
        <end position="340"/>
    </location>
</feature>
<feature type="compositionally biased region" description="Basic and acidic residues" evidence="13">
    <location>
        <begin position="79"/>
        <end position="96"/>
    </location>
</feature>
<feature type="compositionally biased region" description="Polar residues" evidence="13">
    <location>
        <begin position="257"/>
        <end position="270"/>
    </location>
</feature>
<evidence type="ECO:0000256" key="9">
    <source>
        <dbReference type="ARBA" id="ARBA00022932"/>
    </source>
</evidence>
<dbReference type="EC" id="2.7.7.7" evidence="12"/>
<dbReference type="FunFam" id="1.10.287.690:FF:000003">
    <property type="entry name" value="DNA polymerase"/>
    <property type="match status" value="1"/>
</dbReference>
<evidence type="ECO:0000256" key="7">
    <source>
        <dbReference type="ARBA" id="ARBA00022771"/>
    </source>
</evidence>
<feature type="compositionally biased region" description="Polar residues" evidence="13">
    <location>
        <begin position="371"/>
        <end position="385"/>
    </location>
</feature>
<gene>
    <name evidence="18" type="primary">POL1</name>
    <name evidence="18" type="ORF">H4219_003381</name>
</gene>
<dbReference type="Gene3D" id="3.30.70.2820">
    <property type="match status" value="1"/>
</dbReference>
<evidence type="ECO:0000256" key="2">
    <source>
        <dbReference type="ARBA" id="ARBA00005755"/>
    </source>
</evidence>
<dbReference type="PROSITE" id="PS00116">
    <property type="entry name" value="DNA_POLYMERASE_B"/>
    <property type="match status" value="1"/>
</dbReference>
<comment type="similarity">
    <text evidence="2 12">Belongs to the DNA polymerase type-B family.</text>
</comment>
<evidence type="ECO:0000256" key="10">
    <source>
        <dbReference type="ARBA" id="ARBA00023125"/>
    </source>
</evidence>
<feature type="compositionally biased region" description="Low complexity" evidence="13">
    <location>
        <begin position="961"/>
        <end position="987"/>
    </location>
</feature>
<organism evidence="18 19">
    <name type="scientific">Mycoemilia scoparia</name>
    <dbReference type="NCBI Taxonomy" id="417184"/>
    <lineage>
        <taxon>Eukaryota</taxon>
        <taxon>Fungi</taxon>
        <taxon>Fungi incertae sedis</taxon>
        <taxon>Zoopagomycota</taxon>
        <taxon>Kickxellomycotina</taxon>
        <taxon>Kickxellomycetes</taxon>
        <taxon>Kickxellales</taxon>
        <taxon>Kickxellaceae</taxon>
        <taxon>Mycoemilia</taxon>
    </lineage>
</organism>
<feature type="compositionally biased region" description="Polar residues" evidence="13">
    <location>
        <begin position="327"/>
        <end position="337"/>
    </location>
</feature>
<keyword evidence="10 12" id="KW-0238">DNA-binding</keyword>
<keyword evidence="4 12" id="KW-0548">Nucleotidyltransferase</keyword>
<dbReference type="SUPFAM" id="SSF53098">
    <property type="entry name" value="Ribonuclease H-like"/>
    <property type="match status" value="1"/>
</dbReference>
<evidence type="ECO:0000256" key="12">
    <source>
        <dbReference type="RuleBase" id="RU000442"/>
    </source>
</evidence>
<evidence type="ECO:0000256" key="13">
    <source>
        <dbReference type="SAM" id="MobiDB-lite"/>
    </source>
</evidence>
<dbReference type="InterPro" id="IPR017964">
    <property type="entry name" value="DNA-dir_DNA_pol_B_CS"/>
</dbReference>
<dbReference type="PROSITE" id="PS00018">
    <property type="entry name" value="EF_HAND_1"/>
    <property type="match status" value="1"/>
</dbReference>
<dbReference type="GO" id="GO:0003697">
    <property type="term" value="F:single-stranded DNA binding"/>
    <property type="evidence" value="ECO:0007669"/>
    <property type="project" value="TreeGrafter"/>
</dbReference>
<dbReference type="GO" id="GO:0003688">
    <property type="term" value="F:DNA replication origin binding"/>
    <property type="evidence" value="ECO:0007669"/>
    <property type="project" value="TreeGrafter"/>
</dbReference>
<feature type="region of interest" description="Disordered" evidence="13">
    <location>
        <begin position="960"/>
        <end position="991"/>
    </location>
</feature>
<keyword evidence="9 12" id="KW-0239">DNA-directed DNA polymerase</keyword>
<evidence type="ECO:0000256" key="3">
    <source>
        <dbReference type="ARBA" id="ARBA00022679"/>
    </source>
</evidence>
<dbReference type="InterPro" id="IPR006133">
    <property type="entry name" value="DNA-dir_DNA_pol_B_exonuc"/>
</dbReference>
<protein>
    <recommendedName>
        <fullName evidence="12">DNA polymerase</fullName>
        <ecNumber evidence="12">2.7.7.7</ecNumber>
    </recommendedName>
</protein>
<dbReference type="GO" id="GO:0033554">
    <property type="term" value="P:cellular response to stress"/>
    <property type="evidence" value="ECO:0007669"/>
    <property type="project" value="UniProtKB-ARBA"/>
</dbReference>
<feature type="compositionally biased region" description="Low complexity" evidence="13">
    <location>
        <begin position="1214"/>
        <end position="1227"/>
    </location>
</feature>
<comment type="catalytic activity">
    <reaction evidence="12">
        <text>DNA(n) + a 2'-deoxyribonucleoside 5'-triphosphate = DNA(n+1) + diphosphate</text>
        <dbReference type="Rhea" id="RHEA:22508"/>
        <dbReference type="Rhea" id="RHEA-COMP:17339"/>
        <dbReference type="Rhea" id="RHEA-COMP:17340"/>
        <dbReference type="ChEBI" id="CHEBI:33019"/>
        <dbReference type="ChEBI" id="CHEBI:61560"/>
        <dbReference type="ChEBI" id="CHEBI:173112"/>
        <dbReference type="EC" id="2.7.7.7"/>
    </reaction>
</comment>
<sequence>MSDERDVDIYDEVTEKEYQTIQREREELQDFVVNDEGEAGHVGDDIGDGGLYSDEDDEEPSNRKGSSRGGGRGKNASSRIHDNKSKNIRDLFDKARNKSAVSDSTTTAAKSGPGTPMSKHRLPSSTPSRKRQTDESEEDFMKSLFSGLDSEAKNSPSLNPLSPGIGSGSKAALSAKRRKLAATNPYIPTSPLTSFPNNPYSKGPQKKSRSYAATTPAHLVDRDTTAGLSGIESIKQGFSESAPSVSKPTTEAEAETKPSTTKAGGSNASNDKNDDVDDDDDDGFMDIDDLMDADIAEIEASTTTGLDETFLPEDSAETSDPKKPPSNVGTDDTSKPTSKLFKVDNTDATDWLSFANNMSANYDNGDDSEMTTESQTDSISVPTATAADTSDKSSLLLYWIDAFERNGIVYLIGKTYIPTQKKFQSCCLVVRNIERNVFLLPRQISSSSSTPSSQKQQQQQQPADMDNVEAETKMILRRHGITKYKSKSVARKYNFEIPGIPSETQYLKISYPFQGTEQLPHDLNGTSFSHVFGTTYSALELLLLKRRIMGPCWLRIQNISTSSPQISWCRQEYVVENPKNIFVLSDDDVDKYAPCPVPPFSVMTCSVKTVLNHKENSNEIVAASLMVHNEYKLDDLTPIQQQQQKRRGIVEHYTAIRQLEGIPFPPGFQTMCNNKSNQQQQKAGGAKIEIHKNERSLLSYILALLYKFDPDVVVGHNFLGFDLDVLLHRMKACRVEGWSKIGRLRRTVWPKLQAGAGGMGDSTFSERQIMAGRIICDTYLVSKDLIKSKSYSLTQLALGELKIVREDLPFERIPEYFGSAQQLFHFVQHTGFDAFLCCALMHKIQALPLTKQLTHLAGNLWTRTLTGARAERNEYLLLHEFYRNKYIRPDKLFANQRNNQKDASGNNNNNKKKAAGGGGGGGVATTTTVASSSSADASAVMDSAQDNEIDDEAIAQMLANGDGESSSTASASGSGPSANASASSGASRGRRKPAYVGGLVLDPKKGFYDHYVLLLDFNSLYPSIIQEFNICFTTVIRPDDPESIPDPPDPSLPTGILPKLLKTLVDRRRQVKQLLKAPNLDSEKQQQLDIRQKALKLTANSMYGCLGFTHSRFYARPLAMLITSKGREVLQSTKSLAESEHLEVIYGDTDSIMIHTNSDDLKMAYEIGHAFKRKANERYRLLELDIDGVFQRMLLLKKKKYAALLVKGEVKSSASSNYKGKNNSSSSSGGGGGGGEPKLITEIETKGLDLVRRDWCELSHDVSNYALKAILSGDDREDVINRIHNYLGQVGEEIRNDRVPLEKYLINKGLTKNPEQYPDAKSQPHVQVALRLKKKGIYFRAGDTVPYIITAPPTDNNSGVTGNGSGGGGGSFAERACHPDEIRNSEGKLVVDKDWYLNQQVLPPLDRLCDPIEGTNMALLAQNLGLDPAKFRHYSSSSGSHNDGSSGNGDELKTLDSQISDAERFRFADPLQVKCRGCQCEYSVDGIVRLNMDEEDNKKNDGSANSTKPQISSGIQCPKCQSYSTKGQLASILSLQIRSHINKFYQGWTICDEASCEHETQRLHPLARRCTQQGCTGTVRQKYTDKALYNQLLYYSSLFQLEKSIRRTKPSNIEPLLVKRLYEQHQDVHNAMYEIIEQYLQLSARRYVNLSNLFQFCKI</sequence>
<feature type="compositionally biased region" description="Acidic residues" evidence="13">
    <location>
        <begin position="274"/>
        <end position="287"/>
    </location>
</feature>
<keyword evidence="8" id="KW-0862">Zinc</keyword>
<dbReference type="InterPro" id="IPR006172">
    <property type="entry name" value="DNA-dir_DNA_pol_B"/>
</dbReference>
<dbReference type="Gene3D" id="3.90.1600.10">
    <property type="entry name" value="Palm domain of DNA polymerase"/>
    <property type="match status" value="2"/>
</dbReference>
<dbReference type="GO" id="GO:0006273">
    <property type="term" value="P:lagging strand elongation"/>
    <property type="evidence" value="ECO:0007669"/>
    <property type="project" value="TreeGrafter"/>
</dbReference>
<evidence type="ECO:0000313" key="18">
    <source>
        <dbReference type="EMBL" id="KAJ1917120.1"/>
    </source>
</evidence>
<dbReference type="Pfam" id="PF03104">
    <property type="entry name" value="DNA_pol_B_exo1"/>
    <property type="match status" value="1"/>
</dbReference>
<dbReference type="CDD" id="cd05776">
    <property type="entry name" value="DNA_polB_alpha_exo"/>
    <property type="match status" value="1"/>
</dbReference>
<dbReference type="Gene3D" id="1.10.132.60">
    <property type="entry name" value="DNA polymerase family B, C-terminal domain"/>
    <property type="match status" value="1"/>
</dbReference>
<dbReference type="Gene3D" id="6.10.10.100">
    <property type="match status" value="1"/>
</dbReference>
<dbReference type="InterPro" id="IPR036397">
    <property type="entry name" value="RNaseH_sf"/>
</dbReference>
<feature type="domain" description="DNA-directed DNA polymerase family B multifunctional" evidence="14">
    <location>
        <begin position="860"/>
        <end position="1412"/>
    </location>
</feature>
<dbReference type="FunFam" id="1.10.132.60:FF:000004">
    <property type="entry name" value="DNA polymerase"/>
    <property type="match status" value="1"/>
</dbReference>
<keyword evidence="3 12" id="KW-0808">Transferase</keyword>
<dbReference type="Gene3D" id="3.30.420.10">
    <property type="entry name" value="Ribonuclease H-like superfamily/Ribonuclease H"/>
    <property type="match status" value="1"/>
</dbReference>
<feature type="region of interest" description="Disordered" evidence="13">
    <location>
        <begin position="362"/>
        <end position="385"/>
    </location>
</feature>
<feature type="region of interest" description="Disordered" evidence="13">
    <location>
        <begin position="1434"/>
        <end position="1453"/>
    </location>
</feature>
<dbReference type="InterPro" id="IPR038256">
    <property type="entry name" value="Pol_alpha_znc_sf"/>
</dbReference>
<keyword evidence="19" id="KW-1185">Reference proteome</keyword>
<dbReference type="SMART" id="SM00486">
    <property type="entry name" value="POLBc"/>
    <property type="match status" value="1"/>
</dbReference>
<feature type="domain" description="Zinc finger DNA-directed DNA polymerase family B alpha" evidence="16">
    <location>
        <begin position="1457"/>
        <end position="1654"/>
    </location>
</feature>
<dbReference type="Pfam" id="PF08996">
    <property type="entry name" value="zf-DNA_Pol"/>
    <property type="match status" value="1"/>
</dbReference>
<dbReference type="PANTHER" id="PTHR45861:SF1">
    <property type="entry name" value="DNA POLYMERASE ALPHA CATALYTIC SUBUNIT"/>
    <property type="match status" value="1"/>
</dbReference>
<dbReference type="InterPro" id="IPR018247">
    <property type="entry name" value="EF_Hand_1_Ca_BS"/>
</dbReference>
<dbReference type="SUPFAM" id="SSF56672">
    <property type="entry name" value="DNA/RNA polymerases"/>
    <property type="match status" value="1"/>
</dbReference>
<evidence type="ECO:0000259" key="14">
    <source>
        <dbReference type="Pfam" id="PF00136"/>
    </source>
</evidence>
<feature type="domain" description="DNA polymerase alpha catalytic subunit N-terminal" evidence="17">
    <location>
        <begin position="5"/>
        <end position="38"/>
    </location>
</feature>
<dbReference type="GO" id="GO:0000166">
    <property type="term" value="F:nucleotide binding"/>
    <property type="evidence" value="ECO:0007669"/>
    <property type="project" value="InterPro"/>
</dbReference>
<dbReference type="InterPro" id="IPR015088">
    <property type="entry name" value="Znf_DNA-dir_DNA_pol_B_alpha"/>
</dbReference>
<keyword evidence="7" id="KW-0863">Zinc-finger</keyword>
<evidence type="ECO:0000256" key="5">
    <source>
        <dbReference type="ARBA" id="ARBA00022705"/>
    </source>
</evidence>
<feature type="compositionally biased region" description="Low complexity" evidence="13">
    <location>
        <begin position="1435"/>
        <end position="1449"/>
    </location>
</feature>
<dbReference type="EMBL" id="JANBPU010000080">
    <property type="protein sequence ID" value="KAJ1917120.1"/>
    <property type="molecule type" value="Genomic_DNA"/>
</dbReference>
<dbReference type="OrthoDB" id="6755010at2759"/>